<keyword evidence="2" id="KW-1185">Reference proteome</keyword>
<sequence length="215" mass="23548">MAEKVTVTGRISRVETKFAYINTSRGSVFCPLAAAIPPTDNVPNFSIRYGVGDLVHVTMVPQDGKNGCYWRAVKSAIITNVSETLAYGHSDKLGSIFIPGAAFSSEEVTRLNSYLNLGDEVIVSIRPQTDVNGCKWIAVSATKKKKSKQPHITGTSYLSCLPSDNMADEGDPCLVLFECSVQPPKCLRITAIPPDLVPVMKYLLVKFREYEQNSL</sequence>
<reference evidence="3" key="2">
    <citation type="submission" date="2019-09" db="UniProtKB">
        <authorList>
            <consortium name="WormBaseParasite"/>
        </authorList>
    </citation>
    <scope>IDENTIFICATION</scope>
</reference>
<accession>A0A3P8AHN2</accession>
<protein>
    <submittedName>
        <fullName evidence="3">Exosome complex component CSL4</fullName>
    </submittedName>
</protein>
<proteinExistence type="predicted"/>
<dbReference type="WBParaSite" id="HPBE_0001904601-mRNA-1">
    <property type="protein sequence ID" value="HPBE_0001904601-mRNA-1"/>
    <property type="gene ID" value="HPBE_0001904601"/>
</dbReference>
<dbReference type="AlphaFoldDB" id="A0A183GAJ6"/>
<reference evidence="1 2" key="1">
    <citation type="submission" date="2018-11" db="EMBL/GenBank/DDBJ databases">
        <authorList>
            <consortium name="Pathogen Informatics"/>
        </authorList>
    </citation>
    <scope>NUCLEOTIDE SEQUENCE [LARGE SCALE GENOMIC DNA]</scope>
</reference>
<dbReference type="OrthoDB" id="5789733at2759"/>
<name>A0A183GAJ6_HELPZ</name>
<accession>A0A183GAJ6</accession>
<evidence type="ECO:0000313" key="2">
    <source>
        <dbReference type="Proteomes" id="UP000050761"/>
    </source>
</evidence>
<dbReference type="EMBL" id="UZAH01031088">
    <property type="protein sequence ID" value="VDP13817.1"/>
    <property type="molecule type" value="Genomic_DNA"/>
</dbReference>
<evidence type="ECO:0000313" key="3">
    <source>
        <dbReference type="WBParaSite" id="HPBE_0001904601-mRNA-1"/>
    </source>
</evidence>
<dbReference type="Proteomes" id="UP000050761">
    <property type="component" value="Unassembled WGS sequence"/>
</dbReference>
<organism evidence="2 3">
    <name type="scientific">Heligmosomoides polygyrus</name>
    <name type="common">Parasitic roundworm</name>
    <dbReference type="NCBI Taxonomy" id="6339"/>
    <lineage>
        <taxon>Eukaryota</taxon>
        <taxon>Metazoa</taxon>
        <taxon>Ecdysozoa</taxon>
        <taxon>Nematoda</taxon>
        <taxon>Chromadorea</taxon>
        <taxon>Rhabditida</taxon>
        <taxon>Rhabditina</taxon>
        <taxon>Rhabditomorpha</taxon>
        <taxon>Strongyloidea</taxon>
        <taxon>Heligmosomidae</taxon>
        <taxon>Heligmosomoides</taxon>
    </lineage>
</organism>
<evidence type="ECO:0000313" key="1">
    <source>
        <dbReference type="EMBL" id="VDP13817.1"/>
    </source>
</evidence>
<gene>
    <name evidence="1" type="ORF">HPBE_LOCUS19045</name>
</gene>